<evidence type="ECO:0000256" key="14">
    <source>
        <dbReference type="SAM" id="MobiDB-lite"/>
    </source>
</evidence>
<dbReference type="PANTHER" id="PTHR45528:SF1">
    <property type="entry name" value="SENSOR HISTIDINE KINASE CPXA"/>
    <property type="match status" value="1"/>
</dbReference>
<evidence type="ECO:0000256" key="8">
    <source>
        <dbReference type="ARBA" id="ARBA00022741"/>
    </source>
</evidence>
<dbReference type="EMBL" id="FQVY01000003">
    <property type="protein sequence ID" value="SHG31366.1"/>
    <property type="molecule type" value="Genomic_DNA"/>
</dbReference>
<proteinExistence type="predicted"/>
<comment type="catalytic activity">
    <reaction evidence="1">
        <text>ATP + protein L-histidine = ADP + protein N-phospho-L-histidine.</text>
        <dbReference type="EC" id="2.7.13.3"/>
    </reaction>
</comment>
<keyword evidence="8" id="KW-0547">Nucleotide-binding</keyword>
<evidence type="ECO:0000256" key="12">
    <source>
        <dbReference type="ARBA" id="ARBA00023012"/>
    </source>
</evidence>
<dbReference type="Gene3D" id="6.10.340.10">
    <property type="match status" value="1"/>
</dbReference>
<evidence type="ECO:0000256" key="7">
    <source>
        <dbReference type="ARBA" id="ARBA00022692"/>
    </source>
</evidence>
<dbReference type="EMBL" id="WWVX01000008">
    <property type="protein sequence ID" value="MZL70367.1"/>
    <property type="molecule type" value="Genomic_DNA"/>
</dbReference>
<evidence type="ECO:0000256" key="10">
    <source>
        <dbReference type="ARBA" id="ARBA00022840"/>
    </source>
</evidence>
<evidence type="ECO:0000256" key="5">
    <source>
        <dbReference type="ARBA" id="ARBA00022553"/>
    </source>
</evidence>
<dbReference type="InterPro" id="IPR004358">
    <property type="entry name" value="Sig_transdc_His_kin-like_C"/>
</dbReference>
<dbReference type="PANTHER" id="PTHR45528">
    <property type="entry name" value="SENSOR HISTIDINE KINASE CPXA"/>
    <property type="match status" value="1"/>
</dbReference>
<evidence type="ECO:0000256" key="3">
    <source>
        <dbReference type="ARBA" id="ARBA00012438"/>
    </source>
</evidence>
<name>A0AAQ1RWG9_9FIRM</name>
<accession>A0AAQ1RWG9</accession>
<comment type="caution">
    <text evidence="19">The sequence shown here is derived from an EMBL/GenBank/DDBJ whole genome shotgun (WGS) entry which is preliminary data.</text>
</comment>
<evidence type="ECO:0000256" key="1">
    <source>
        <dbReference type="ARBA" id="ARBA00000085"/>
    </source>
</evidence>
<dbReference type="InterPro" id="IPR003594">
    <property type="entry name" value="HATPase_dom"/>
</dbReference>
<dbReference type="InterPro" id="IPR036890">
    <property type="entry name" value="HATPase_C_sf"/>
</dbReference>
<reference evidence="19" key="1">
    <citation type="submission" date="2016-11" db="EMBL/GenBank/DDBJ databases">
        <authorList>
            <person name="Varghese N."/>
            <person name="Submissions S."/>
        </authorList>
    </citation>
    <scope>NUCLEOTIDE SEQUENCE</scope>
    <source>
        <strain evidence="19">DSM 4029</strain>
    </source>
</reference>
<feature type="transmembrane region" description="Helical" evidence="15">
    <location>
        <begin position="9"/>
        <end position="31"/>
    </location>
</feature>
<dbReference type="Proteomes" id="UP000474718">
    <property type="component" value="Unassembled WGS sequence"/>
</dbReference>
<evidence type="ECO:0000313" key="18">
    <source>
        <dbReference type="EMBL" id="MZL70367.1"/>
    </source>
</evidence>
<evidence type="ECO:0000256" key="13">
    <source>
        <dbReference type="ARBA" id="ARBA00023136"/>
    </source>
</evidence>
<dbReference type="CDD" id="cd06225">
    <property type="entry name" value="HAMP"/>
    <property type="match status" value="1"/>
</dbReference>
<dbReference type="SMART" id="SM00388">
    <property type="entry name" value="HisKA"/>
    <property type="match status" value="1"/>
</dbReference>
<feature type="region of interest" description="Disordered" evidence="14">
    <location>
        <begin position="482"/>
        <end position="520"/>
    </location>
</feature>
<dbReference type="Gene3D" id="3.30.565.10">
    <property type="entry name" value="Histidine kinase-like ATPase, C-terminal domain"/>
    <property type="match status" value="1"/>
</dbReference>
<keyword evidence="9 19" id="KW-0418">Kinase</keyword>
<keyword evidence="10" id="KW-0067">ATP-binding</keyword>
<dbReference type="SUPFAM" id="SSF47384">
    <property type="entry name" value="Homodimeric domain of signal transducing histidine kinase"/>
    <property type="match status" value="1"/>
</dbReference>
<dbReference type="Pfam" id="PF00512">
    <property type="entry name" value="HisKA"/>
    <property type="match status" value="1"/>
</dbReference>
<keyword evidence="6" id="KW-0808">Transferase</keyword>
<evidence type="ECO:0000256" key="2">
    <source>
        <dbReference type="ARBA" id="ARBA00004651"/>
    </source>
</evidence>
<dbReference type="Pfam" id="PF00672">
    <property type="entry name" value="HAMP"/>
    <property type="match status" value="1"/>
</dbReference>
<dbReference type="CDD" id="cd00075">
    <property type="entry name" value="HATPase"/>
    <property type="match status" value="1"/>
</dbReference>
<evidence type="ECO:0000313" key="20">
    <source>
        <dbReference type="Proteomes" id="UP000184089"/>
    </source>
</evidence>
<dbReference type="SMART" id="SM00387">
    <property type="entry name" value="HATPase_c"/>
    <property type="match status" value="1"/>
</dbReference>
<dbReference type="FunFam" id="3.30.565.10:FF:000006">
    <property type="entry name" value="Sensor histidine kinase WalK"/>
    <property type="match status" value="1"/>
</dbReference>
<dbReference type="Proteomes" id="UP000184089">
    <property type="component" value="Unassembled WGS sequence"/>
</dbReference>
<dbReference type="InterPro" id="IPR003660">
    <property type="entry name" value="HAMP_dom"/>
</dbReference>
<dbReference type="InterPro" id="IPR003661">
    <property type="entry name" value="HisK_dim/P_dom"/>
</dbReference>
<dbReference type="GO" id="GO:0005524">
    <property type="term" value="F:ATP binding"/>
    <property type="evidence" value="ECO:0007669"/>
    <property type="project" value="UniProtKB-KW"/>
</dbReference>
<keyword evidence="11 15" id="KW-1133">Transmembrane helix</keyword>
<dbReference type="SUPFAM" id="SSF55874">
    <property type="entry name" value="ATPase domain of HSP90 chaperone/DNA topoisomerase II/histidine kinase"/>
    <property type="match status" value="1"/>
</dbReference>
<evidence type="ECO:0000256" key="4">
    <source>
        <dbReference type="ARBA" id="ARBA00022475"/>
    </source>
</evidence>
<keyword evidence="4" id="KW-1003">Cell membrane</keyword>
<dbReference type="CDD" id="cd00082">
    <property type="entry name" value="HisKA"/>
    <property type="match status" value="1"/>
</dbReference>
<feature type="domain" description="Histidine kinase" evidence="16">
    <location>
        <begin position="264"/>
        <end position="480"/>
    </location>
</feature>
<evidence type="ECO:0000256" key="15">
    <source>
        <dbReference type="SAM" id="Phobius"/>
    </source>
</evidence>
<dbReference type="PROSITE" id="PS50109">
    <property type="entry name" value="HIS_KIN"/>
    <property type="match status" value="1"/>
</dbReference>
<organism evidence="19 20">
    <name type="scientific">Bittarella massiliensis</name>
    <name type="common">ex Durand et al. 2017</name>
    <dbReference type="NCBI Taxonomy" id="1720313"/>
    <lineage>
        <taxon>Bacteria</taxon>
        <taxon>Bacillati</taxon>
        <taxon>Bacillota</taxon>
        <taxon>Clostridia</taxon>
        <taxon>Eubacteriales</taxon>
        <taxon>Oscillospiraceae</taxon>
        <taxon>Bittarella (ex Durand et al. 2017)</taxon>
    </lineage>
</organism>
<evidence type="ECO:0000256" key="6">
    <source>
        <dbReference type="ARBA" id="ARBA00022679"/>
    </source>
</evidence>
<evidence type="ECO:0000256" key="11">
    <source>
        <dbReference type="ARBA" id="ARBA00022989"/>
    </source>
</evidence>
<dbReference type="SMART" id="SM00304">
    <property type="entry name" value="HAMP"/>
    <property type="match status" value="1"/>
</dbReference>
<dbReference type="FunFam" id="1.10.287.130:FF:000001">
    <property type="entry name" value="Two-component sensor histidine kinase"/>
    <property type="match status" value="1"/>
</dbReference>
<dbReference type="InterPro" id="IPR005467">
    <property type="entry name" value="His_kinase_dom"/>
</dbReference>
<evidence type="ECO:0000313" key="21">
    <source>
        <dbReference type="Proteomes" id="UP000474718"/>
    </source>
</evidence>
<feature type="domain" description="HAMP" evidence="17">
    <location>
        <begin position="204"/>
        <end position="256"/>
    </location>
</feature>
<dbReference type="Gene3D" id="1.10.287.130">
    <property type="match status" value="1"/>
</dbReference>
<dbReference type="RefSeq" id="WP_052537649.1">
    <property type="nucleotide sequence ID" value="NZ_FQVY01000003.1"/>
</dbReference>
<keyword evidence="21" id="KW-1185">Reference proteome</keyword>
<dbReference type="SUPFAM" id="SSF158472">
    <property type="entry name" value="HAMP domain-like"/>
    <property type="match status" value="1"/>
</dbReference>
<keyword evidence="5" id="KW-0597">Phosphoprotein</keyword>
<dbReference type="EC" id="2.7.13.3" evidence="3"/>
<gene>
    <name evidence="18" type="ORF">GT747_11445</name>
    <name evidence="19" type="ORF">SAMN05444424_2076</name>
</gene>
<dbReference type="InterPro" id="IPR036097">
    <property type="entry name" value="HisK_dim/P_sf"/>
</dbReference>
<dbReference type="InterPro" id="IPR050398">
    <property type="entry name" value="HssS/ArlS-like"/>
</dbReference>
<sequence>MRNGIVKRYFFTCVSVVLVSIVVLGAVFLGLSAQYFKDERQDQLLIIAQRAAERTSSGLTTSDGNSYLLDFDTLRQGYRLLISTQEDADLFMTDVNGAAVLCTEGTRCAHTTYRVPADVLEKSSQASVAKGYRGMGTLGEIYKRPHYIVSVPITGDDGYIIGYVFAASPADELSQFLVDVLRMFAIAAVVVLAISFAVIYYTTKRLVSPLKEMAGYAARFGQGDFSQTVPVTSDDEVGQLAMALNNMSSSLAVVEQTRRNFVANVSHELKTPMTTIGGFVDGILDGTIPPERQNHYLGLVSNEVKRLSRLVSGMLNVSKIEAGEMTLNTVPFNICEVIFTALLSFEQQIEQKSIEIEGLDVDKVMVEGDRDLVHQVIYNLVDNAVKFVNEGGVISFGFETVGGYTFTAVRNSGEGIPKEQLQQVFDRFYKTDRSRGLDKKGVGLGLYIAKTIVNRHGGDIVVSSKEGEYTEFRFSLPAAKPLRAKRAAKGEGRREGQPADALAEAEGQQAPDPGDGDRKI</sequence>
<protein>
    <recommendedName>
        <fullName evidence="3">histidine kinase</fullName>
        <ecNumber evidence="3">2.7.13.3</ecNumber>
    </recommendedName>
</protein>
<dbReference type="PROSITE" id="PS50885">
    <property type="entry name" value="HAMP"/>
    <property type="match status" value="1"/>
</dbReference>
<comment type="subcellular location">
    <subcellularLocation>
        <location evidence="2">Cell membrane</location>
        <topology evidence="2">Multi-pass membrane protein</topology>
    </subcellularLocation>
</comment>
<dbReference type="AlphaFoldDB" id="A0AAQ1RWG9"/>
<feature type="compositionally biased region" description="Basic and acidic residues" evidence="14">
    <location>
        <begin position="488"/>
        <end position="497"/>
    </location>
</feature>
<keyword evidence="12" id="KW-0902">Two-component regulatory system</keyword>
<reference evidence="20" key="2">
    <citation type="submission" date="2016-11" db="EMBL/GenBank/DDBJ databases">
        <authorList>
            <person name="Jaros S."/>
            <person name="Januszkiewicz K."/>
            <person name="Wedrychowicz H."/>
        </authorList>
    </citation>
    <scope>NUCLEOTIDE SEQUENCE [LARGE SCALE GENOMIC DNA]</scope>
    <source>
        <strain evidence="20">DSM 4029</strain>
    </source>
</reference>
<evidence type="ECO:0000256" key="9">
    <source>
        <dbReference type="ARBA" id="ARBA00022777"/>
    </source>
</evidence>
<keyword evidence="13 15" id="KW-0472">Membrane</keyword>
<evidence type="ECO:0000313" key="19">
    <source>
        <dbReference type="EMBL" id="SHG31366.1"/>
    </source>
</evidence>
<evidence type="ECO:0000259" key="17">
    <source>
        <dbReference type="PROSITE" id="PS50885"/>
    </source>
</evidence>
<dbReference type="GO" id="GO:0000155">
    <property type="term" value="F:phosphorelay sensor kinase activity"/>
    <property type="evidence" value="ECO:0007669"/>
    <property type="project" value="InterPro"/>
</dbReference>
<feature type="transmembrane region" description="Helical" evidence="15">
    <location>
        <begin position="183"/>
        <end position="203"/>
    </location>
</feature>
<dbReference type="PRINTS" id="PR00344">
    <property type="entry name" value="BCTRLSENSOR"/>
</dbReference>
<dbReference type="Pfam" id="PF02518">
    <property type="entry name" value="HATPase_c"/>
    <property type="match status" value="1"/>
</dbReference>
<evidence type="ECO:0000259" key="16">
    <source>
        <dbReference type="PROSITE" id="PS50109"/>
    </source>
</evidence>
<keyword evidence="7 15" id="KW-0812">Transmembrane</keyword>
<reference evidence="18 21" key="3">
    <citation type="journal article" date="2019" name="Nat. Med.">
        <title>A library of human gut bacterial isolates paired with longitudinal multiomics data enables mechanistic microbiome research.</title>
        <authorList>
            <person name="Poyet M."/>
            <person name="Groussin M."/>
            <person name="Gibbons S.M."/>
            <person name="Avila-Pacheco J."/>
            <person name="Jiang X."/>
            <person name="Kearney S.M."/>
            <person name="Perrotta A.R."/>
            <person name="Berdy B."/>
            <person name="Zhao S."/>
            <person name="Lieberman T.D."/>
            <person name="Swanson P.K."/>
            <person name="Smith M."/>
            <person name="Roesemann S."/>
            <person name="Alexander J.E."/>
            <person name="Rich S.A."/>
            <person name="Livny J."/>
            <person name="Vlamakis H."/>
            <person name="Clish C."/>
            <person name="Bullock K."/>
            <person name="Deik A."/>
            <person name="Scott J."/>
            <person name="Pierce K.A."/>
            <person name="Xavier R.J."/>
            <person name="Alm E.J."/>
        </authorList>
    </citation>
    <scope>NUCLEOTIDE SEQUENCE [LARGE SCALE GENOMIC DNA]</scope>
    <source>
        <strain evidence="18 21">BIOML-A2</strain>
    </source>
</reference>
<dbReference type="GO" id="GO:0005886">
    <property type="term" value="C:plasma membrane"/>
    <property type="evidence" value="ECO:0007669"/>
    <property type="project" value="UniProtKB-SubCell"/>
</dbReference>